<dbReference type="Proteomes" id="UP000826212">
    <property type="component" value="Chromosome"/>
</dbReference>
<organism evidence="1 2">
    <name type="scientific">Halosquirtibacter laminarini</name>
    <dbReference type="NCBI Taxonomy" id="3374600"/>
    <lineage>
        <taxon>Bacteria</taxon>
        <taxon>Pseudomonadati</taxon>
        <taxon>Bacteroidota</taxon>
        <taxon>Bacteroidia</taxon>
        <taxon>Marinilabiliales</taxon>
        <taxon>Prolixibacteraceae</taxon>
        <taxon>Halosquirtibacter</taxon>
    </lineage>
</organism>
<protein>
    <submittedName>
        <fullName evidence="1">DUF1573 domain-containing protein</fullName>
    </submittedName>
</protein>
<sequence>MKKFLSFFVLMLIVPNVLFAQAPKSHIEFETYEHNYGVIKEVDGKTTYNFKFKNTGKAPLLIMNAQPSCGCTNSVWKRKPIPPGGSDVLAVTFDPANRPGAFTKSVRVFSNAENSNIMLRIMGEVVGRERTPQELFPRKVGLINMATNYISFTRVLNTKVVKKSLEFYNFGDKSVSLDLARKPSFVEVQFEPRTVEPGQKGKILVTYDASKANVFGYDSRRIYLKMNGKEDYSYSIAVSATIVEDFTKLSAKERAKAPSIRFDTKAFDFKTIKQGEKASHTFVIKNKGKSNLIIHKIKASCGCTVATPETKMIAPGKSTKMEVVFNSHGKKGKQYKTITLISNDPNQPTTILKVTGVVL</sequence>
<name>A0AC61NNM4_9BACT</name>
<gene>
    <name evidence="1" type="ORF">K4L44_00865</name>
</gene>
<keyword evidence="2" id="KW-1185">Reference proteome</keyword>
<proteinExistence type="predicted"/>
<evidence type="ECO:0000313" key="2">
    <source>
        <dbReference type="Proteomes" id="UP000826212"/>
    </source>
</evidence>
<reference evidence="1" key="1">
    <citation type="submission" date="2021-08" db="EMBL/GenBank/DDBJ databases">
        <title>Novel anaerobic bacterium isolated from sea squirt in East Sea, Republic of Korea.</title>
        <authorList>
            <person name="Nguyen T.H."/>
            <person name="Li Z."/>
            <person name="Lee Y.-J."/>
            <person name="Ko J."/>
            <person name="Kim S.-G."/>
        </authorList>
    </citation>
    <scope>NUCLEOTIDE SEQUENCE</scope>
    <source>
        <strain evidence="1">KCTC 25031</strain>
    </source>
</reference>
<accession>A0AC61NNM4</accession>
<dbReference type="EMBL" id="CP081303">
    <property type="protein sequence ID" value="QZE14450.1"/>
    <property type="molecule type" value="Genomic_DNA"/>
</dbReference>
<evidence type="ECO:0000313" key="1">
    <source>
        <dbReference type="EMBL" id="QZE14450.1"/>
    </source>
</evidence>